<feature type="domain" description="Helix-hairpin-helix DNA-binding motif class 1" evidence="2">
    <location>
        <begin position="39"/>
        <end position="58"/>
    </location>
</feature>
<accession>A0A2X2IXY6</accession>
<dbReference type="Pfam" id="PF02481">
    <property type="entry name" value="DNA_processg_A"/>
    <property type="match status" value="1"/>
</dbReference>
<dbReference type="InterPro" id="IPR003488">
    <property type="entry name" value="DprA"/>
</dbReference>
<organism evidence="3 4">
    <name type="scientific">Sphingobacterium multivorum</name>
    <dbReference type="NCBI Taxonomy" id="28454"/>
    <lineage>
        <taxon>Bacteria</taxon>
        <taxon>Pseudomonadati</taxon>
        <taxon>Bacteroidota</taxon>
        <taxon>Sphingobacteriia</taxon>
        <taxon>Sphingobacteriales</taxon>
        <taxon>Sphingobacteriaceae</taxon>
        <taxon>Sphingobacterium</taxon>
    </lineage>
</organism>
<dbReference type="PANTHER" id="PTHR43022">
    <property type="entry name" value="PROTEIN SMF"/>
    <property type="match status" value="1"/>
</dbReference>
<evidence type="ECO:0000256" key="1">
    <source>
        <dbReference type="ARBA" id="ARBA00006525"/>
    </source>
</evidence>
<dbReference type="Gene3D" id="3.40.50.450">
    <property type="match status" value="1"/>
</dbReference>
<evidence type="ECO:0000313" key="4">
    <source>
        <dbReference type="Proteomes" id="UP000251241"/>
    </source>
</evidence>
<dbReference type="SUPFAM" id="SSF102405">
    <property type="entry name" value="MCP/YpsA-like"/>
    <property type="match status" value="1"/>
</dbReference>
<gene>
    <name evidence="3" type="primary">smf</name>
    <name evidence="3" type="ORF">NCTC11343_00686</name>
</gene>
<sequence length="372" mass="41727">MKLIYPIALTKIKGIGPRTARNIIDQGHELADLFAYSKKDLMQILGIRESIAEAIHNKSYMSACEKELAFIEKYQIQALWLEDQNYPNRLRQCEDAPLVVYYKGNKPLNNTKVISIVGTRHATYYGQKICEDLLEAMNGSKDTLIVSGLAYGIDALAHRNALKNNIPTVAVLGHGLDRIYPASHRELATKMLDQGGLLTEFTSNTLPERSNFPMRNRIIAGMADVTIVVEAAIKGGALITAEIANSYNRDVCAFPGAVYEKSSEGTNYLIKTNRAHMIRGLQDLEYLMNWEISTKAVGQQLSLPLTLTKDQQLLFTLIQQKGQLEIDHMIDLTKWPQSKLALILLELEMQSLIHSLPGKRYKIVGQTEIQKN</sequence>
<name>A0A2X2IXY6_SPHMU</name>
<dbReference type="SUPFAM" id="SSF47781">
    <property type="entry name" value="RuvA domain 2-like"/>
    <property type="match status" value="1"/>
</dbReference>
<dbReference type="AlphaFoldDB" id="A0A2X2IXY6"/>
<feature type="domain" description="Helix-hairpin-helix DNA-binding motif class 1" evidence="2">
    <location>
        <begin position="7"/>
        <end position="26"/>
    </location>
</feature>
<protein>
    <submittedName>
        <fullName evidence="3">DNA protecting protein DprA</fullName>
    </submittedName>
</protein>
<evidence type="ECO:0000313" key="3">
    <source>
        <dbReference type="EMBL" id="SPZ84156.1"/>
    </source>
</evidence>
<dbReference type="Proteomes" id="UP000251241">
    <property type="component" value="Unassembled WGS sequence"/>
</dbReference>
<dbReference type="GO" id="GO:0006281">
    <property type="term" value="P:DNA repair"/>
    <property type="evidence" value="ECO:0007669"/>
    <property type="project" value="InterPro"/>
</dbReference>
<reference evidence="3 4" key="1">
    <citation type="submission" date="2018-06" db="EMBL/GenBank/DDBJ databases">
        <authorList>
            <consortium name="Pathogen Informatics"/>
            <person name="Doyle S."/>
        </authorList>
    </citation>
    <scope>NUCLEOTIDE SEQUENCE [LARGE SCALE GENOMIC DNA]</scope>
    <source>
        <strain evidence="3 4">NCTC11343</strain>
    </source>
</reference>
<dbReference type="Pfam" id="PF14520">
    <property type="entry name" value="HHH_5"/>
    <property type="match status" value="1"/>
</dbReference>
<dbReference type="InterPro" id="IPR010994">
    <property type="entry name" value="RuvA_2-like"/>
</dbReference>
<comment type="similarity">
    <text evidence="1">Belongs to the DprA/Smf family.</text>
</comment>
<dbReference type="InterPro" id="IPR057666">
    <property type="entry name" value="DrpA_SLOG"/>
</dbReference>
<dbReference type="Gene3D" id="1.10.10.10">
    <property type="entry name" value="Winged helix-like DNA-binding domain superfamily/Winged helix DNA-binding domain"/>
    <property type="match status" value="1"/>
</dbReference>
<dbReference type="GeneID" id="97178879"/>
<dbReference type="InterPro" id="IPR036388">
    <property type="entry name" value="WH-like_DNA-bd_sf"/>
</dbReference>
<dbReference type="Pfam" id="PF17782">
    <property type="entry name" value="WHD_DprA"/>
    <property type="match status" value="1"/>
</dbReference>
<dbReference type="SMART" id="SM00278">
    <property type="entry name" value="HhH1"/>
    <property type="match status" value="2"/>
</dbReference>
<dbReference type="InterPro" id="IPR041614">
    <property type="entry name" value="DprA_WH"/>
</dbReference>
<dbReference type="EMBL" id="UAUU01000002">
    <property type="protein sequence ID" value="SPZ84156.1"/>
    <property type="molecule type" value="Genomic_DNA"/>
</dbReference>
<dbReference type="GO" id="GO:0009294">
    <property type="term" value="P:DNA-mediated transformation"/>
    <property type="evidence" value="ECO:0007669"/>
    <property type="project" value="InterPro"/>
</dbReference>
<evidence type="ECO:0000259" key="2">
    <source>
        <dbReference type="SMART" id="SM00278"/>
    </source>
</evidence>
<dbReference type="PANTHER" id="PTHR43022:SF1">
    <property type="entry name" value="PROTEIN SMF"/>
    <property type="match status" value="1"/>
</dbReference>
<dbReference type="RefSeq" id="WP_112373806.1">
    <property type="nucleotide sequence ID" value="NZ_CP069793.1"/>
</dbReference>
<dbReference type="GO" id="GO:0003677">
    <property type="term" value="F:DNA binding"/>
    <property type="evidence" value="ECO:0007669"/>
    <property type="project" value="InterPro"/>
</dbReference>
<proteinExistence type="inferred from homology"/>
<dbReference type="NCBIfam" id="TIGR00732">
    <property type="entry name" value="dprA"/>
    <property type="match status" value="1"/>
</dbReference>
<dbReference type="InterPro" id="IPR003583">
    <property type="entry name" value="Hlx-hairpin-Hlx_DNA-bd_motif"/>
</dbReference>